<reference evidence="2" key="1">
    <citation type="journal article" date="2019" name="Int. J. Syst. Evol. Microbiol.">
        <title>The Global Catalogue of Microorganisms (GCM) 10K type strain sequencing project: providing services to taxonomists for standard genome sequencing and annotation.</title>
        <authorList>
            <consortium name="The Broad Institute Genomics Platform"/>
            <consortium name="The Broad Institute Genome Sequencing Center for Infectious Disease"/>
            <person name="Wu L."/>
            <person name="Ma J."/>
        </authorList>
    </citation>
    <scope>NUCLEOTIDE SEQUENCE [LARGE SCALE GENOMIC DNA]</scope>
    <source>
        <strain evidence="2">CECT 7649</strain>
    </source>
</reference>
<comment type="caution">
    <text evidence="1">The sequence shown here is derived from an EMBL/GenBank/DDBJ whole genome shotgun (WGS) entry which is preliminary data.</text>
</comment>
<accession>A0ABW3J322</accession>
<proteinExistence type="predicted"/>
<organism evidence="1 2">
    <name type="scientific">Flavobacterium myungsuense</name>
    <dbReference type="NCBI Taxonomy" id="651823"/>
    <lineage>
        <taxon>Bacteria</taxon>
        <taxon>Pseudomonadati</taxon>
        <taxon>Bacteroidota</taxon>
        <taxon>Flavobacteriia</taxon>
        <taxon>Flavobacteriales</taxon>
        <taxon>Flavobacteriaceae</taxon>
        <taxon>Flavobacterium</taxon>
    </lineage>
</organism>
<dbReference type="Gene3D" id="3.10.450.50">
    <property type="match status" value="1"/>
</dbReference>
<dbReference type="InterPro" id="IPR032710">
    <property type="entry name" value="NTF2-like_dom_sf"/>
</dbReference>
<dbReference type="RefSeq" id="WP_379756233.1">
    <property type="nucleotide sequence ID" value="NZ_JBHSYB010000024.1"/>
</dbReference>
<protein>
    <submittedName>
        <fullName evidence="1">YybH family protein</fullName>
    </submittedName>
</protein>
<keyword evidence="2" id="KW-1185">Reference proteome</keyword>
<gene>
    <name evidence="1" type="ORF">ACFQ0S_08480</name>
</gene>
<evidence type="ECO:0000313" key="2">
    <source>
        <dbReference type="Proteomes" id="UP001597051"/>
    </source>
</evidence>
<dbReference type="EMBL" id="JBHTIZ010000023">
    <property type="protein sequence ID" value="MFD0984506.1"/>
    <property type="molecule type" value="Genomic_DNA"/>
</dbReference>
<dbReference type="Proteomes" id="UP001597051">
    <property type="component" value="Unassembled WGS sequence"/>
</dbReference>
<evidence type="ECO:0000313" key="1">
    <source>
        <dbReference type="EMBL" id="MFD0984506.1"/>
    </source>
</evidence>
<sequence>MAELFNDSNLNSEEYYAENAISFSQNKPPIEGRLAIRKSIKEDLANFPNGYKIAFVVNEVHPSNDGIQVVEIGHYRVSDFVSTPLYTGNFIAVFEKREGKYVCIRDMSASDRPRLESKVKDKKE</sequence>
<dbReference type="SUPFAM" id="SSF54427">
    <property type="entry name" value="NTF2-like"/>
    <property type="match status" value="1"/>
</dbReference>
<name>A0ABW3J322_9FLAO</name>